<reference evidence="2 3" key="1">
    <citation type="submission" date="2018-05" db="EMBL/GenBank/DDBJ databases">
        <title>Chitinophaga sp. K3CV102501T nov., isolated from isolated from a monsoon evergreen broad-leaved forest soil.</title>
        <authorList>
            <person name="Lv Y."/>
        </authorList>
    </citation>
    <scope>NUCLEOTIDE SEQUENCE [LARGE SCALE GENOMIC DNA]</scope>
    <source>
        <strain evidence="2 3">GDMCC 1.1325</strain>
    </source>
</reference>
<gene>
    <name evidence="2" type="ORF">DF182_28955</name>
</gene>
<evidence type="ECO:0000256" key="1">
    <source>
        <dbReference type="SAM" id="MobiDB-lite"/>
    </source>
</evidence>
<evidence type="ECO:0000313" key="3">
    <source>
        <dbReference type="Proteomes" id="UP000253410"/>
    </source>
</evidence>
<feature type="compositionally biased region" description="Gly residues" evidence="1">
    <location>
        <begin position="29"/>
        <end position="45"/>
    </location>
</feature>
<sequence length="81" mass="8095">MKKQTFKKLSLRKVEIASLSLDGQKNLWGGTGTGPAGPPSIGGGYTTAPAGPMPPVGSPCLISNGSPCQLSNGNVGPCCPI</sequence>
<organism evidence="2 3">
    <name type="scientific">Chitinophaga flava</name>
    <dbReference type="NCBI Taxonomy" id="2259036"/>
    <lineage>
        <taxon>Bacteria</taxon>
        <taxon>Pseudomonadati</taxon>
        <taxon>Bacteroidota</taxon>
        <taxon>Chitinophagia</taxon>
        <taxon>Chitinophagales</taxon>
        <taxon>Chitinophagaceae</taxon>
        <taxon>Chitinophaga</taxon>
    </lineage>
</organism>
<name>A0A365XWA7_9BACT</name>
<proteinExistence type="predicted"/>
<dbReference type="InterPro" id="IPR058238">
    <property type="entry name" value="Lant_leader_dom"/>
</dbReference>
<dbReference type="AlphaFoldDB" id="A0A365XWA7"/>
<feature type="region of interest" description="Disordered" evidence="1">
    <location>
        <begin position="25"/>
        <end position="49"/>
    </location>
</feature>
<dbReference type="Proteomes" id="UP000253410">
    <property type="component" value="Unassembled WGS sequence"/>
</dbReference>
<comment type="caution">
    <text evidence="2">The sequence shown here is derived from an EMBL/GenBank/DDBJ whole genome shotgun (WGS) entry which is preliminary data.</text>
</comment>
<accession>A0A365XWA7</accession>
<evidence type="ECO:0000313" key="2">
    <source>
        <dbReference type="EMBL" id="RBL90490.1"/>
    </source>
</evidence>
<protein>
    <submittedName>
        <fullName evidence="2">Uncharacterized protein</fullName>
    </submittedName>
</protein>
<keyword evidence="3" id="KW-1185">Reference proteome</keyword>
<dbReference type="RefSeq" id="WP_113619236.1">
    <property type="nucleotide sequence ID" value="NZ_QFFJ01000002.1"/>
</dbReference>
<dbReference type="EMBL" id="QFFJ01000002">
    <property type="protein sequence ID" value="RBL90490.1"/>
    <property type="molecule type" value="Genomic_DNA"/>
</dbReference>
<dbReference type="NCBIfam" id="NF038153">
    <property type="entry name" value="lant_leader_L1a"/>
    <property type="match status" value="1"/>
</dbReference>